<evidence type="ECO:0000256" key="2">
    <source>
        <dbReference type="SAM" id="MobiDB-lite"/>
    </source>
</evidence>
<dbReference type="AlphaFoldDB" id="A0A813JCG4"/>
<feature type="non-terminal residue" evidence="3">
    <location>
        <position position="345"/>
    </location>
</feature>
<proteinExistence type="predicted"/>
<evidence type="ECO:0000313" key="4">
    <source>
        <dbReference type="Proteomes" id="UP000626109"/>
    </source>
</evidence>
<feature type="compositionally biased region" description="Basic and acidic residues" evidence="2">
    <location>
        <begin position="298"/>
        <end position="308"/>
    </location>
</feature>
<comment type="caution">
    <text evidence="3">The sequence shown here is derived from an EMBL/GenBank/DDBJ whole genome shotgun (WGS) entry which is preliminary data.</text>
</comment>
<gene>
    <name evidence="3" type="ORF">PGLA2088_LOCUS18522</name>
</gene>
<dbReference type="Proteomes" id="UP000626109">
    <property type="component" value="Unassembled WGS sequence"/>
</dbReference>
<reference evidence="3" key="1">
    <citation type="submission" date="2021-02" db="EMBL/GenBank/DDBJ databases">
        <authorList>
            <person name="Dougan E. K."/>
            <person name="Rhodes N."/>
            <person name="Thang M."/>
            <person name="Chan C."/>
        </authorList>
    </citation>
    <scope>NUCLEOTIDE SEQUENCE</scope>
</reference>
<organism evidence="3 4">
    <name type="scientific">Polarella glacialis</name>
    <name type="common">Dinoflagellate</name>
    <dbReference type="NCBI Taxonomy" id="89957"/>
    <lineage>
        <taxon>Eukaryota</taxon>
        <taxon>Sar</taxon>
        <taxon>Alveolata</taxon>
        <taxon>Dinophyceae</taxon>
        <taxon>Suessiales</taxon>
        <taxon>Suessiaceae</taxon>
        <taxon>Polarella</taxon>
    </lineage>
</organism>
<feature type="region of interest" description="Disordered" evidence="2">
    <location>
        <begin position="293"/>
        <end position="345"/>
    </location>
</feature>
<dbReference type="EMBL" id="CAJNNW010024620">
    <property type="protein sequence ID" value="CAE8673408.1"/>
    <property type="molecule type" value="Genomic_DNA"/>
</dbReference>
<evidence type="ECO:0000256" key="1">
    <source>
        <dbReference type="SAM" id="Coils"/>
    </source>
</evidence>
<name>A0A813JCG4_POLGL</name>
<evidence type="ECO:0000313" key="3">
    <source>
        <dbReference type="EMBL" id="CAE8673408.1"/>
    </source>
</evidence>
<sequence>MSPTSDGSTGLVRSASWKDRAADCCISMYPTSDGSTSQVRSPSWKDRIGPAVTTIQGKISASERGLLQQVFGDARFGRIFQDSLSQLVTLHRGPGDITDGAHGSMVEGMVNGGPDLALGAKFSECVDDFSSRSQIMQQQIDSAPLDESAVVATLKTYGDACMRLCLDRWSVERLKLGREHAQQRAEKLEKEAGEAHRGYMKEITILSNKVRMLQKKGEIKVEITDDDLIYYEALRCLPPEQKEQAKLVIAYKLRQELASGSNLPDSTGELLLQVSEQEALILKLKEQLAEANRANQQLRDEQDSELKPRARIARQNSADVGSQGDPVQRTPEAAPPPAASFSVAE</sequence>
<keyword evidence="1" id="KW-0175">Coiled coil</keyword>
<protein>
    <submittedName>
        <fullName evidence="3">Uncharacterized protein</fullName>
    </submittedName>
</protein>
<accession>A0A813JCG4</accession>
<feature type="coiled-coil region" evidence="1">
    <location>
        <begin position="171"/>
        <end position="198"/>
    </location>
</feature>